<keyword evidence="1" id="KW-0732">Signal</keyword>
<dbReference type="InterPro" id="IPR031728">
    <property type="entry name" value="GlcAase_C"/>
</dbReference>
<accession>A0ABY6U729</accession>
<dbReference type="Gene3D" id="3.20.20.80">
    <property type="entry name" value="Glycosidases"/>
    <property type="match status" value="1"/>
</dbReference>
<dbReference type="PANTHER" id="PTHR36183">
    <property type="entry name" value="BETA-GLUCURONIDASE"/>
    <property type="match status" value="1"/>
</dbReference>
<sequence length="476" mass="50883">MKRLLVIALLACYLSLASTLDFDVPKNLPTNASPQLSMAPVGVSIEFFAFPAYVTNVPATKRCLQNLKDLTGTWPPLRIGGTTQDRATYDASSTQAVTYSVADPKDAPETLTFGPKLISLASEYGGRVTLGLNRRLNNLANTIAAARLAKDSIPNLHAVELGNEPNFFSKDDPIAQGASWSPTADYRSQVAWQDKVCGNLSTDALISAGVYFGTAPMSINGLTATEGDANRYVKQYCSHNYPQSKGTADLPKLMGHSSIATQIGPFRAEIAAAKSKNRPHVFGETNSATQGGGGISQTYGAALWILDYVMQNLVLGTEAFYFHQGTIGNCAYCWWGKYSMGAPYYGAYFATLALAGADNIAPLDDQTTPYAAYVIYKAGRPAKVLLYNSDYYVSGMRSQQSFRLTGLSASTVTAKRLTAPSSTSRVDRGASPSIAGQIFENGSCVIKGQSKDEIVTVVAGVATFTVEASEALLVYL</sequence>
<reference evidence="3 4" key="1">
    <citation type="submission" date="2019-06" db="EMBL/GenBank/DDBJ databases">
        <authorList>
            <person name="Broberg M."/>
        </authorList>
    </citation>
    <scope>NUCLEOTIDE SEQUENCE [LARGE SCALE GENOMIC DNA]</scope>
</reference>
<protein>
    <recommendedName>
        <fullName evidence="2">Beta-glucuronidase C-terminal domain-containing protein</fullName>
    </recommendedName>
</protein>
<organism evidence="3 4">
    <name type="scientific">Bionectria ochroleuca</name>
    <name type="common">Gliocladium roseum</name>
    <dbReference type="NCBI Taxonomy" id="29856"/>
    <lineage>
        <taxon>Eukaryota</taxon>
        <taxon>Fungi</taxon>
        <taxon>Dikarya</taxon>
        <taxon>Ascomycota</taxon>
        <taxon>Pezizomycotina</taxon>
        <taxon>Sordariomycetes</taxon>
        <taxon>Hypocreomycetidae</taxon>
        <taxon>Hypocreales</taxon>
        <taxon>Bionectriaceae</taxon>
        <taxon>Clonostachys</taxon>
    </lineage>
</organism>
<gene>
    <name evidence="3" type="ORF">CLO192961_LOCUS197977</name>
</gene>
<dbReference type="PANTHER" id="PTHR36183:SF2">
    <property type="entry name" value="BETA-GLUCURONIDASE C-TERMINAL DOMAIN-CONTAINING PROTEIN"/>
    <property type="match status" value="1"/>
</dbReference>
<comment type="caution">
    <text evidence="3">The sequence shown here is derived from an EMBL/GenBank/DDBJ whole genome shotgun (WGS) entry which is preliminary data.</text>
</comment>
<evidence type="ECO:0000313" key="4">
    <source>
        <dbReference type="Proteomes" id="UP000766486"/>
    </source>
</evidence>
<dbReference type="InterPro" id="IPR013780">
    <property type="entry name" value="Glyco_hydro_b"/>
</dbReference>
<proteinExistence type="predicted"/>
<feature type="signal peptide" evidence="1">
    <location>
        <begin position="1"/>
        <end position="19"/>
    </location>
</feature>
<evidence type="ECO:0000313" key="3">
    <source>
        <dbReference type="EMBL" id="VUC26850.1"/>
    </source>
</evidence>
<evidence type="ECO:0000259" key="2">
    <source>
        <dbReference type="Pfam" id="PF16862"/>
    </source>
</evidence>
<dbReference type="Proteomes" id="UP000766486">
    <property type="component" value="Unassembled WGS sequence"/>
</dbReference>
<feature type="domain" description="Beta-glucuronidase C-terminal" evidence="2">
    <location>
        <begin position="372"/>
        <end position="473"/>
    </location>
</feature>
<evidence type="ECO:0000256" key="1">
    <source>
        <dbReference type="SAM" id="SignalP"/>
    </source>
</evidence>
<dbReference type="InterPro" id="IPR017853">
    <property type="entry name" value="GH"/>
</dbReference>
<dbReference type="EMBL" id="CABFNS010000758">
    <property type="protein sequence ID" value="VUC26850.1"/>
    <property type="molecule type" value="Genomic_DNA"/>
</dbReference>
<keyword evidence="4" id="KW-1185">Reference proteome</keyword>
<feature type="chain" id="PRO_5045071834" description="Beta-glucuronidase C-terminal domain-containing protein" evidence="1">
    <location>
        <begin position="20"/>
        <end position="476"/>
    </location>
</feature>
<dbReference type="Pfam" id="PF16862">
    <property type="entry name" value="Glyco_hydro_79C"/>
    <property type="match status" value="1"/>
</dbReference>
<dbReference type="InterPro" id="IPR052974">
    <property type="entry name" value="GH79_Enzymes"/>
</dbReference>
<dbReference type="SUPFAM" id="SSF51445">
    <property type="entry name" value="(Trans)glycosidases"/>
    <property type="match status" value="1"/>
</dbReference>
<name>A0ABY6U729_BIOOC</name>
<dbReference type="Gene3D" id="2.60.40.1180">
    <property type="entry name" value="Golgi alpha-mannosidase II"/>
    <property type="match status" value="1"/>
</dbReference>